<dbReference type="Gene3D" id="3.40.50.720">
    <property type="entry name" value="NAD(P)-binding Rossmann-like Domain"/>
    <property type="match status" value="1"/>
</dbReference>
<comment type="caution">
    <text evidence="3">The sequence shown here is derived from an EMBL/GenBank/DDBJ whole genome shotgun (WGS) entry which is preliminary data.</text>
</comment>
<dbReference type="InterPro" id="IPR013691">
    <property type="entry name" value="MeTrfase_14"/>
</dbReference>
<dbReference type="InterPro" id="IPR013630">
    <property type="entry name" value="Methyltransf_Zn-bd_dom_put"/>
</dbReference>
<reference evidence="3 4" key="1">
    <citation type="journal article" date="2018" name="Int. J. Syst. Evol. Microbiol.">
        <title>Parvibium lacunae gen. nov., sp. nov., a new member of the family Alcaligenaceae isolated from a freshwater pond.</title>
        <authorList>
            <person name="Chen W.M."/>
            <person name="Xie P.B."/>
            <person name="Hsu M.Y."/>
            <person name="Sheu S.Y."/>
        </authorList>
    </citation>
    <scope>NUCLEOTIDE SEQUENCE [LARGE SCALE GENOMIC DNA]</scope>
    <source>
        <strain evidence="3 4">KMB9</strain>
    </source>
</reference>
<feature type="domain" description="C-methyltransferase" evidence="2">
    <location>
        <begin position="245"/>
        <end position="403"/>
    </location>
</feature>
<dbReference type="Pfam" id="PF08421">
    <property type="entry name" value="Methyltransf_13"/>
    <property type="match status" value="1"/>
</dbReference>
<dbReference type="RefSeq" id="WP_114402300.1">
    <property type="nucleotide sequence ID" value="NZ_QPGB01000002.1"/>
</dbReference>
<evidence type="ECO:0000259" key="2">
    <source>
        <dbReference type="Pfam" id="PF08484"/>
    </source>
</evidence>
<dbReference type="Pfam" id="PF13489">
    <property type="entry name" value="Methyltransf_23"/>
    <property type="match status" value="1"/>
</dbReference>
<keyword evidence="3" id="KW-0808">Transferase</keyword>
<feature type="domain" description="Methyltransferase putative zinc binding" evidence="1">
    <location>
        <begin position="3"/>
        <end position="64"/>
    </location>
</feature>
<evidence type="ECO:0000313" key="3">
    <source>
        <dbReference type="EMBL" id="RCS58216.1"/>
    </source>
</evidence>
<dbReference type="PANTHER" id="PTHR43861:SF5">
    <property type="entry name" value="BLL5978 PROTEIN"/>
    <property type="match status" value="1"/>
</dbReference>
<dbReference type="OrthoDB" id="9815644at2"/>
<keyword evidence="4" id="KW-1185">Reference proteome</keyword>
<dbReference type="EMBL" id="QPGB01000002">
    <property type="protein sequence ID" value="RCS58216.1"/>
    <property type="molecule type" value="Genomic_DNA"/>
</dbReference>
<organism evidence="3 4">
    <name type="scientific">Parvibium lacunae</name>
    <dbReference type="NCBI Taxonomy" id="1888893"/>
    <lineage>
        <taxon>Bacteria</taxon>
        <taxon>Pseudomonadati</taxon>
        <taxon>Pseudomonadota</taxon>
        <taxon>Betaproteobacteria</taxon>
        <taxon>Burkholderiales</taxon>
        <taxon>Alcaligenaceae</taxon>
        <taxon>Parvibium</taxon>
    </lineage>
</organism>
<dbReference type="Gene3D" id="6.20.50.110">
    <property type="entry name" value="Methyltransferase, zinc-binding domain"/>
    <property type="match status" value="1"/>
</dbReference>
<accession>A0A368L3P2</accession>
<evidence type="ECO:0000259" key="1">
    <source>
        <dbReference type="Pfam" id="PF08421"/>
    </source>
</evidence>
<dbReference type="GO" id="GO:0008168">
    <property type="term" value="F:methyltransferase activity"/>
    <property type="evidence" value="ECO:0007669"/>
    <property type="project" value="UniProtKB-KW"/>
</dbReference>
<keyword evidence="3" id="KW-0489">Methyltransferase</keyword>
<dbReference type="GO" id="GO:0032259">
    <property type="term" value="P:methylation"/>
    <property type="evidence" value="ECO:0007669"/>
    <property type="project" value="UniProtKB-KW"/>
</dbReference>
<dbReference type="Proteomes" id="UP000252357">
    <property type="component" value="Unassembled WGS sequence"/>
</dbReference>
<dbReference type="Gene3D" id="6.10.250.3100">
    <property type="match status" value="1"/>
</dbReference>
<sequence length="408" mass="45815">MKCRHCQSDQCFEVIDLGHAPPSNAYLSPAQLARPEIWYPLRVMVCSECWLMQTVDVTDYSQLFDADYAYFSSYSASWLAHAKNLVTHLITRFHLTPEQLVVEVAANDGYLLQYVKDAGIRCLGIEPTLSTAIAAREKGLEIETCFFGTQTADQLSQKGCQADCMIANNVLAHVPDINDFVGGFTRLLKPTGVITFEFPHVLALLQHHQFDTIYHEHFSYLSLLSVTRILQQQGLMVFDVEQLTTHGGSLRLYVQHQQTGPHATNPQVNALLDLEREAGLAYPATYQALNQQAIEAKHALLAFLLTQKQAGNTVVAYGAAAKGNTFLNYAGIRPDLLEAVVDRNPHKQGKYLPGSRIPIVDETYLRERQPRYILILPWNLTTEIIEQLSYARQWGAQFVRAIPALEIL</sequence>
<dbReference type="PANTHER" id="PTHR43861">
    <property type="entry name" value="TRANS-ACONITATE 2-METHYLTRANSFERASE-RELATED"/>
    <property type="match status" value="1"/>
</dbReference>
<protein>
    <submittedName>
        <fullName evidence="3">Methyltransferase domain-containing protein</fullName>
    </submittedName>
</protein>
<dbReference type="Gene3D" id="3.40.50.150">
    <property type="entry name" value="Vaccinia Virus protein VP39"/>
    <property type="match status" value="1"/>
</dbReference>
<dbReference type="InterPro" id="IPR038576">
    <property type="entry name" value="Methyltransf_Zn-bd_dom_put_sf"/>
</dbReference>
<dbReference type="Pfam" id="PF08484">
    <property type="entry name" value="Methyltransf_14"/>
    <property type="match status" value="1"/>
</dbReference>
<dbReference type="SUPFAM" id="SSF53335">
    <property type="entry name" value="S-adenosyl-L-methionine-dependent methyltransferases"/>
    <property type="match status" value="1"/>
</dbReference>
<dbReference type="AlphaFoldDB" id="A0A368L3P2"/>
<name>A0A368L3P2_9BURK</name>
<evidence type="ECO:0000313" key="4">
    <source>
        <dbReference type="Proteomes" id="UP000252357"/>
    </source>
</evidence>
<dbReference type="InterPro" id="IPR029063">
    <property type="entry name" value="SAM-dependent_MTases_sf"/>
</dbReference>
<proteinExistence type="predicted"/>
<gene>
    <name evidence="3" type="ORF">DU000_05160</name>
</gene>